<dbReference type="GO" id="GO:0016020">
    <property type="term" value="C:membrane"/>
    <property type="evidence" value="ECO:0007669"/>
    <property type="project" value="UniProtKB-SubCell"/>
</dbReference>
<feature type="transmembrane region" description="Helical" evidence="5">
    <location>
        <begin position="75"/>
        <end position="92"/>
    </location>
</feature>
<evidence type="ECO:0000256" key="3">
    <source>
        <dbReference type="ARBA" id="ARBA00022989"/>
    </source>
</evidence>
<dbReference type="GO" id="GO:0005794">
    <property type="term" value="C:Golgi apparatus"/>
    <property type="evidence" value="ECO:0007669"/>
    <property type="project" value="TreeGrafter"/>
</dbReference>
<evidence type="ECO:0000256" key="4">
    <source>
        <dbReference type="ARBA" id="ARBA00023136"/>
    </source>
</evidence>
<dbReference type="Gene3D" id="1.20.1540.10">
    <property type="entry name" value="Rhomboid-like"/>
    <property type="match status" value="1"/>
</dbReference>
<comment type="caution">
    <text evidence="6">The sequence shown here is derived from an EMBL/GenBank/DDBJ whole genome shotgun (WGS) entry which is preliminary data.</text>
</comment>
<dbReference type="InterPro" id="IPR035952">
    <property type="entry name" value="Rhomboid-like_sf"/>
</dbReference>
<keyword evidence="2 5" id="KW-0812">Transmembrane</keyword>
<evidence type="ECO:0000256" key="5">
    <source>
        <dbReference type="SAM" id="Phobius"/>
    </source>
</evidence>
<proteinExistence type="predicted"/>
<feature type="transmembrane region" description="Helical" evidence="5">
    <location>
        <begin position="104"/>
        <end position="126"/>
    </location>
</feature>
<dbReference type="SUPFAM" id="SSF144091">
    <property type="entry name" value="Rhomboid-like"/>
    <property type="match status" value="1"/>
</dbReference>
<evidence type="ECO:0000313" key="7">
    <source>
        <dbReference type="Proteomes" id="UP000485058"/>
    </source>
</evidence>
<comment type="subcellular location">
    <subcellularLocation>
        <location evidence="1">Membrane</location>
        <topology evidence="1">Multi-pass membrane protein</topology>
    </subcellularLocation>
</comment>
<protein>
    <submittedName>
        <fullName evidence="6">Uncharacterized protein</fullName>
    </submittedName>
</protein>
<evidence type="ECO:0000256" key="2">
    <source>
        <dbReference type="ARBA" id="ARBA00022692"/>
    </source>
</evidence>
<accession>A0A699YVX2</accession>
<dbReference type="GO" id="GO:0006890">
    <property type="term" value="P:retrograde vesicle-mediated transport, Golgi to endoplasmic reticulum"/>
    <property type="evidence" value="ECO:0007669"/>
    <property type="project" value="InterPro"/>
</dbReference>
<dbReference type="PANTHER" id="PTHR13377:SF3">
    <property type="entry name" value="TRANSMEMBRANE PROTEIN 115"/>
    <property type="match status" value="1"/>
</dbReference>
<dbReference type="Pfam" id="PF08551">
    <property type="entry name" value="DUF1751"/>
    <property type="match status" value="1"/>
</dbReference>
<dbReference type="EMBL" id="BLLF01000714">
    <property type="protein sequence ID" value="GFH14343.1"/>
    <property type="molecule type" value="Genomic_DNA"/>
</dbReference>
<keyword evidence="7" id="KW-1185">Reference proteome</keyword>
<gene>
    <name evidence="6" type="ORF">HaLaN_10375</name>
</gene>
<keyword evidence="3 5" id="KW-1133">Transmembrane helix</keyword>
<dbReference type="FunFam" id="1.20.1540.10:FF:000004">
    <property type="entry name" value="Transmembrane protein 115"/>
    <property type="match status" value="1"/>
</dbReference>
<dbReference type="PANTHER" id="PTHR13377">
    <property type="entry name" value="PLACENTAL PROTEIN 6"/>
    <property type="match status" value="1"/>
</dbReference>
<feature type="transmembrane region" description="Helical" evidence="5">
    <location>
        <begin position="232"/>
        <end position="251"/>
    </location>
</feature>
<dbReference type="InterPro" id="IPR013861">
    <property type="entry name" value="TMEM115/Pdh1/Rbl19"/>
</dbReference>
<dbReference type="Proteomes" id="UP000485058">
    <property type="component" value="Unassembled WGS sequence"/>
</dbReference>
<evidence type="ECO:0000313" key="6">
    <source>
        <dbReference type="EMBL" id="GFH14343.1"/>
    </source>
</evidence>
<dbReference type="AlphaFoldDB" id="A0A699YVX2"/>
<sequence length="334" mass="36428">MLAMYLNTTPTLRRVCRRFIVASSKSGRDVSNDASKQNFLQQLRPDTSSYLALVPGRTLPCVWNLITSAFVTPNAIELAVNVVALLILARLVEPVYGSKEFLKFLFIVNLVTCCTIFVAVYIAFAISALDKLLFTEFSGFHGLNAAMLVAVKQIMPHHELKLFGVVRAHVKYLPSLVMLPVIAVTVSLGYLKYLAFYTVGTYVAWLYLRFFQTQPETGALGDASDDFKASSFFPAILAPVIDALASVLGFITRLRHVPGSENSPVIKGLHMQAGSSSALGSDSVDANRRRWEAWWLERGAKALEERLGQKAAVPVAASSPVITASDIEAGEPAA</sequence>
<dbReference type="SMART" id="SM01160">
    <property type="entry name" value="DUF1751"/>
    <property type="match status" value="1"/>
</dbReference>
<reference evidence="6 7" key="1">
    <citation type="submission" date="2020-02" db="EMBL/GenBank/DDBJ databases">
        <title>Draft genome sequence of Haematococcus lacustris strain NIES-144.</title>
        <authorList>
            <person name="Morimoto D."/>
            <person name="Nakagawa S."/>
            <person name="Yoshida T."/>
            <person name="Sawayama S."/>
        </authorList>
    </citation>
    <scope>NUCLEOTIDE SEQUENCE [LARGE SCALE GENOMIC DNA]</scope>
    <source>
        <strain evidence="6 7">NIES-144</strain>
    </source>
</reference>
<evidence type="ECO:0000256" key="1">
    <source>
        <dbReference type="ARBA" id="ARBA00004141"/>
    </source>
</evidence>
<feature type="transmembrane region" description="Helical" evidence="5">
    <location>
        <begin position="172"/>
        <end position="191"/>
    </location>
</feature>
<organism evidence="6 7">
    <name type="scientific">Haematococcus lacustris</name>
    <name type="common">Green alga</name>
    <name type="synonym">Haematococcus pluvialis</name>
    <dbReference type="NCBI Taxonomy" id="44745"/>
    <lineage>
        <taxon>Eukaryota</taxon>
        <taxon>Viridiplantae</taxon>
        <taxon>Chlorophyta</taxon>
        <taxon>core chlorophytes</taxon>
        <taxon>Chlorophyceae</taxon>
        <taxon>CS clade</taxon>
        <taxon>Chlamydomonadales</taxon>
        <taxon>Haematococcaceae</taxon>
        <taxon>Haematococcus</taxon>
    </lineage>
</organism>
<name>A0A699YVX2_HAELA</name>
<keyword evidence="4 5" id="KW-0472">Membrane</keyword>